<protein>
    <submittedName>
        <fullName evidence="3">Glycosyltransferase</fullName>
    </submittedName>
</protein>
<dbReference type="CDD" id="cd03811">
    <property type="entry name" value="GT4_GT28_WabH-like"/>
    <property type="match status" value="1"/>
</dbReference>
<dbReference type="Gene3D" id="3.40.50.2000">
    <property type="entry name" value="Glycogen Phosphorylase B"/>
    <property type="match status" value="2"/>
</dbReference>
<dbReference type="SUPFAM" id="SSF53756">
    <property type="entry name" value="UDP-Glycosyltransferase/glycogen phosphorylase"/>
    <property type="match status" value="1"/>
</dbReference>
<dbReference type="RefSeq" id="WP_348827978.1">
    <property type="nucleotide sequence ID" value="NZ_CP098827.1"/>
</dbReference>
<dbReference type="Pfam" id="PF13439">
    <property type="entry name" value="Glyco_transf_4"/>
    <property type="match status" value="1"/>
</dbReference>
<dbReference type="InterPro" id="IPR001296">
    <property type="entry name" value="Glyco_trans_1"/>
</dbReference>
<feature type="domain" description="Glycosyl transferase family 1" evidence="1">
    <location>
        <begin position="187"/>
        <end position="300"/>
    </location>
</feature>
<organism evidence="3">
    <name type="scientific">Halomonas sp. RT37</name>
    <dbReference type="NCBI Taxonomy" id="2950872"/>
    <lineage>
        <taxon>Bacteria</taxon>
        <taxon>Pseudomonadati</taxon>
        <taxon>Pseudomonadota</taxon>
        <taxon>Gammaproteobacteria</taxon>
        <taxon>Oceanospirillales</taxon>
        <taxon>Halomonadaceae</taxon>
        <taxon>Halomonas</taxon>
    </lineage>
</organism>
<dbReference type="PANTHER" id="PTHR45947">
    <property type="entry name" value="SULFOQUINOVOSYL TRANSFERASE SQD2"/>
    <property type="match status" value="1"/>
</dbReference>
<dbReference type="Pfam" id="PF00534">
    <property type="entry name" value="Glycos_transf_1"/>
    <property type="match status" value="1"/>
</dbReference>
<dbReference type="PANTHER" id="PTHR45947:SF3">
    <property type="entry name" value="SULFOQUINOVOSYL TRANSFERASE SQD2"/>
    <property type="match status" value="1"/>
</dbReference>
<dbReference type="GO" id="GO:0016757">
    <property type="term" value="F:glycosyltransferase activity"/>
    <property type="evidence" value="ECO:0007669"/>
    <property type="project" value="InterPro"/>
</dbReference>
<feature type="domain" description="Glycosyltransferase subfamily 4-like N-terminal" evidence="2">
    <location>
        <begin position="17"/>
        <end position="174"/>
    </location>
</feature>
<evidence type="ECO:0000313" key="3">
    <source>
        <dbReference type="EMBL" id="XBO72749.1"/>
    </source>
</evidence>
<evidence type="ECO:0000259" key="2">
    <source>
        <dbReference type="Pfam" id="PF13439"/>
    </source>
</evidence>
<evidence type="ECO:0000259" key="1">
    <source>
        <dbReference type="Pfam" id="PF00534"/>
    </source>
</evidence>
<dbReference type="InterPro" id="IPR050194">
    <property type="entry name" value="Glycosyltransferase_grp1"/>
</dbReference>
<proteinExistence type="predicted"/>
<reference evidence="3" key="1">
    <citation type="submission" date="2022-06" db="EMBL/GenBank/DDBJ databases">
        <title>A novel DMS-producing enzyme.</title>
        <authorList>
            <person name="Zhang Y."/>
        </authorList>
    </citation>
    <scope>NUCLEOTIDE SEQUENCE</scope>
    <source>
        <strain evidence="3">RT37</strain>
    </source>
</reference>
<sequence length="367" mass="40154">MFNILYVVSTLGKSGPTSQLYNIISNLDKSTFTPQILTLSPEPEDSRWGDFSELGVTLSSLKMSRLQGLILAKYNIKKCIEKIKPDIVHTQGIRADSVVSSLSLDIPWVATSRNFPSDDYPSKYGSWKGKLMAYKHFSAMKECSNLVACSKTLHRMLDSQGIRSVAIQNGVRCEWTDGPTASLLDNLPRPIFISVGSLIPRKNMKLLIEAFKKLPKENRGSLVILGDGPLKSELVAIACDNIILPGNVDDVSSYLAGADCFLSSSLSEGLPNTVLEALAVGLPVILSDIDSHLEIVCESSIACKVFSLEAGVDSLCSMMKIFIQNHEPYSQMASDVSVNAMHVARNVFSSEAMSSKYQNLYLKIMEG</sequence>
<accession>A0AAU7KMT1</accession>
<name>A0AAU7KMT1_9GAMM</name>
<dbReference type="InterPro" id="IPR028098">
    <property type="entry name" value="Glyco_trans_4-like_N"/>
</dbReference>
<dbReference type="EMBL" id="CP098827">
    <property type="protein sequence ID" value="XBO72749.1"/>
    <property type="molecule type" value="Genomic_DNA"/>
</dbReference>
<dbReference type="AlphaFoldDB" id="A0AAU7KMT1"/>
<gene>
    <name evidence="3" type="ORF">NFG58_08630</name>
</gene>